<evidence type="ECO:0000313" key="7">
    <source>
        <dbReference type="Proteomes" id="UP001050808"/>
    </source>
</evidence>
<dbReference type="SUPFAM" id="SSF69318">
    <property type="entry name" value="Integrin alpha N-terminal domain"/>
    <property type="match status" value="1"/>
</dbReference>
<dbReference type="Pfam" id="PF20148">
    <property type="entry name" value="DUF6531"/>
    <property type="match status" value="1"/>
</dbReference>
<evidence type="ECO:0000256" key="2">
    <source>
        <dbReference type="ARBA" id="ARBA00022737"/>
    </source>
</evidence>
<dbReference type="InterPro" id="IPR050708">
    <property type="entry name" value="T6SS_VgrG/RHS"/>
</dbReference>
<dbReference type="Proteomes" id="UP001050808">
    <property type="component" value="Unassembled WGS sequence"/>
</dbReference>
<comment type="caution">
    <text evidence="6">The sequence shown here is derived from an EMBL/GenBank/DDBJ whole genome shotgun (WGS) entry which is preliminary data.</text>
</comment>
<dbReference type="InterPro" id="IPR022385">
    <property type="entry name" value="Rhs_assc_core"/>
</dbReference>
<keyword evidence="1" id="KW-0732">Signal</keyword>
<accession>A0ABQ3QZL7</accession>
<name>A0ABQ3QZL7_9ACTN</name>
<proteinExistence type="predicted"/>
<evidence type="ECO:0000256" key="1">
    <source>
        <dbReference type="ARBA" id="ARBA00022729"/>
    </source>
</evidence>
<dbReference type="InterPro" id="IPR013517">
    <property type="entry name" value="FG-GAP"/>
</dbReference>
<gene>
    <name evidence="6" type="ORF">Sviol_71150</name>
</gene>
<sequence length="1996" mass="210536">MAAPPVGATGPQFEGAVWSTIDITPDPGTNLRPDGVAQAITANPPTDPQLTMPYVRPGRTTFAVSAGWAGPNQSDPMMTRIELYRASDNQLAITRLSSKDSVGPGGTGGMCLQWLPKLPGLPEFPHLCYWAMHDGGLQAGTRYYAKVSYATQMTNHWYKVPGTERTYREYWLPTAWSASATTAATEALYTPGVPDDMGGSCTCSYQNYAADPVNTASGAVTESATDASVPGLGLPFTLLRSYRSNSSGAGGLLGKGWALSFESRLSVESSKATLVDSDGAQIVFAKNADGSFTAPKPVRFTLASSSGGYTVTALDGSSRGFDGSGRLTSVRDSDGRGLALTYDGSRLGTVVDAAGHPAKFTIDGVTGRLSQVTLDDGRKVVYTYANGQLETATGVDGGVTKYTYDAGGRLATIVDPNGNTVARNTYDAASGRITQQLDAAGKKYTFAWTPEESAPAGSGQSDMTDPSGGVWTDVYEAGVLTGHYDPVGNRPSRGYDQQLNPVTMTDGNGKKTTSAYDARGNVASSVLDGVTEKWSFDGNDRLTSHTDGRGGTTSYEYDGASSRVTSAKSPAGETRAAYTSSGQPEKVTSPDGRIVTYAYDAAGHLTSATNATGDKTTYTYDAQSRLKTQTDPRGNVSGATPAQYTTTYDYWPSGQLKTVTDPLGYVTAYTYDANGNTKTVTDALKQVVAYEYDAFNRVTKVTAPGGRTTVTTYDDRGNVASTTDPAGAKTTYVYDAANRLASQTSPRGNVPGTDAGKFTTTYGYDKNGNLTQTVDPTGAVTSTAYDAFNRPTLVTDALGQATKSEYDAAGNLLRSTDPLGKTTAYTYTTSNLQETVTNPLGKTTRYGYDGDGHRTSVTSPSGAKSTWSFDANGRLKSQTEARGNATGADPAKFTTTYGFDAAGNQTTVTNPLGERTTTAYNALNQAVSVTNPLGQVTATGYDELGRIAKVTAPDGGVTSYSYNATGEVATRKDPNGHTTTYDYDDAGRQAAVTDPLGRKQTIGYDPDGNPITRTNARGITVTTTFDARNLPAGTKYSDNTPSVSEAYDAIGQRRSITDATGSRTLDYDKAGRLTAVTPAKGKGSFGYTYDDAGRLTSTTMDPVTPAALDWSGAAQTASGDLNGDGITDVIRTDAKGGLRTFLGRPDGTFTEGSTLAGSGTGFQQLFVGEYTSDGKPDLLALDKAGRLLRFSGDGKGGFAAPSNLGAGWGSFSLSPGDFNNDGKPDLMAVDTVGNHLFFYPGNGAGGFGDRKDLGNGWGSFRLTLIDVNADNKPDVLAIDPSTGHFYLYPGTGAGGFGDRKDLGGGWGAMRLVSGEFNNDSQPDLLALNTSSHRLYVYPGAGNGGFKDPIQQTDDWTPYGDPAPGKFDGDKNLDIAAADTSGKLRIWKGDGQGHLTGAAVATTPAGGSKTSYAYNDDGQRISETTATGTINYSYDPAGNLTTTQLPATNGYTEQRSYDNAGRLAAISSVKGMSTLASWSQVFDGAGQPARIDVTRAGKPASYQYYTYDPAGRLLTDCSSVTKADTCPDAGSAMTFSYDPVGNRKTQNKAGATTTYTYDNADQLTQTVTGSTTRAFTYDADGNQTGAGGDTFAYDANNRLTAAASNGASYSYTYDADGNRATASKDGSGLQRSTVWDINHSLPLAAADYNSSGALSAQYQYNPLGQIQAQTTDAGTYYHHRDLIGSVTDLTDTNGALQTSYSYTAFGEVTQANTAVAPPANPFTYTGEYREPTTSAAGYYLRARNYSPDTGRFTSQDPYNPSQETPYGTPYGYVENAPTNRTDPSGMCSVWADVKDFFNGRVGTKSDCSKEDHKNAQQGGTGAVAKGSADALSKDLIQQFGGAGTGIVDGMSFGAFSYMDPYAACLSQTDGYNYGLYGSMVPFPLSGGPRAATEGGLWAAARVNLPSWKAVAVDMVHVLERHTANGKIYKQSGIKTKFPDSWSPAKIEKAVLNAYRFGRSVKTQGSRIQLQGMTDGLMIEMWFDRATNLIETAYPIWR</sequence>
<evidence type="ECO:0000256" key="3">
    <source>
        <dbReference type="SAM" id="MobiDB-lite"/>
    </source>
</evidence>
<feature type="domain" description="Teneurin-like YD-shell" evidence="5">
    <location>
        <begin position="1450"/>
        <end position="1756"/>
    </location>
</feature>
<dbReference type="InterPro" id="IPR056823">
    <property type="entry name" value="TEN-like_YD-shell"/>
</dbReference>
<dbReference type="EMBL" id="BNDY01000017">
    <property type="protein sequence ID" value="GHI42707.1"/>
    <property type="molecule type" value="Genomic_DNA"/>
</dbReference>
<feature type="compositionally biased region" description="Polar residues" evidence="3">
    <location>
        <begin position="495"/>
        <end position="515"/>
    </location>
</feature>
<keyword evidence="2" id="KW-0677">Repeat</keyword>
<dbReference type="Gene3D" id="2.180.10.10">
    <property type="entry name" value="RHS repeat-associated core"/>
    <property type="match status" value="6"/>
</dbReference>
<feature type="region of interest" description="Disordered" evidence="3">
    <location>
        <begin position="1803"/>
        <end position="1822"/>
    </location>
</feature>
<feature type="region of interest" description="Disordered" evidence="3">
    <location>
        <begin position="536"/>
        <end position="588"/>
    </location>
</feature>
<dbReference type="InterPro" id="IPR028994">
    <property type="entry name" value="Integrin_alpha_N"/>
</dbReference>
<dbReference type="InterPro" id="IPR006530">
    <property type="entry name" value="YD"/>
</dbReference>
<dbReference type="Pfam" id="PF25023">
    <property type="entry name" value="TEN_YD-shell"/>
    <property type="match status" value="1"/>
</dbReference>
<dbReference type="PANTHER" id="PTHR32305">
    <property type="match status" value="1"/>
</dbReference>
<reference evidence="6" key="1">
    <citation type="submission" date="2024-05" db="EMBL/GenBank/DDBJ databases">
        <title>Whole genome shotgun sequence of Streptomyces violascens NBRC 12920.</title>
        <authorList>
            <person name="Komaki H."/>
            <person name="Tamura T."/>
        </authorList>
    </citation>
    <scope>NUCLEOTIDE SEQUENCE</scope>
    <source>
        <strain evidence="6">NBRC 12920</strain>
    </source>
</reference>
<dbReference type="InterPro" id="IPR031325">
    <property type="entry name" value="RHS_repeat"/>
</dbReference>
<evidence type="ECO:0000259" key="4">
    <source>
        <dbReference type="Pfam" id="PF20148"/>
    </source>
</evidence>
<feature type="region of interest" description="Disordered" evidence="3">
    <location>
        <begin position="485"/>
        <end position="515"/>
    </location>
</feature>
<feature type="compositionally biased region" description="Basic and acidic residues" evidence="3">
    <location>
        <begin position="536"/>
        <end position="548"/>
    </location>
</feature>
<organism evidence="6 7">
    <name type="scientific">Streptomyces violascens</name>
    <dbReference type="NCBI Taxonomy" id="67381"/>
    <lineage>
        <taxon>Bacteria</taxon>
        <taxon>Bacillati</taxon>
        <taxon>Actinomycetota</taxon>
        <taxon>Actinomycetes</taxon>
        <taxon>Kitasatosporales</taxon>
        <taxon>Streptomycetaceae</taxon>
        <taxon>Streptomyces</taxon>
    </lineage>
</organism>
<evidence type="ECO:0000259" key="5">
    <source>
        <dbReference type="Pfam" id="PF25023"/>
    </source>
</evidence>
<protein>
    <submittedName>
        <fullName evidence="6">Uncharacterized protein</fullName>
    </submittedName>
</protein>
<keyword evidence="7" id="KW-1185">Reference proteome</keyword>
<dbReference type="Pfam" id="PF05593">
    <property type="entry name" value="RHS_repeat"/>
    <property type="match status" value="12"/>
</dbReference>
<evidence type="ECO:0000313" key="6">
    <source>
        <dbReference type="EMBL" id="GHI42707.1"/>
    </source>
</evidence>
<feature type="domain" description="DUF6531" evidence="4">
    <location>
        <begin position="211"/>
        <end position="284"/>
    </location>
</feature>
<dbReference type="NCBIfam" id="TIGR01643">
    <property type="entry name" value="YD_repeat_2x"/>
    <property type="match status" value="13"/>
</dbReference>
<dbReference type="InterPro" id="IPR045351">
    <property type="entry name" value="DUF6531"/>
</dbReference>
<dbReference type="Pfam" id="PF13517">
    <property type="entry name" value="FG-GAP_3"/>
    <property type="match status" value="2"/>
</dbReference>
<dbReference type="NCBIfam" id="TIGR03696">
    <property type="entry name" value="Rhs_assc_core"/>
    <property type="match status" value="1"/>
</dbReference>
<dbReference type="PANTHER" id="PTHR32305:SF15">
    <property type="entry name" value="PROTEIN RHSA-RELATED"/>
    <property type="match status" value="1"/>
</dbReference>